<comment type="subunit">
    <text evidence="8 9">Homodimer.</text>
</comment>
<evidence type="ECO:0000256" key="4">
    <source>
        <dbReference type="ARBA" id="ARBA00022432"/>
    </source>
</evidence>
<dbReference type="InterPro" id="IPR022896">
    <property type="entry name" value="TrioseP_Isoase_bac/euk"/>
</dbReference>
<feature type="binding site" evidence="8">
    <location>
        <begin position="10"/>
        <end position="12"/>
    </location>
    <ligand>
        <name>substrate</name>
    </ligand>
</feature>
<dbReference type="InterPro" id="IPR020861">
    <property type="entry name" value="Triosephosphate_isomerase_AS"/>
</dbReference>
<evidence type="ECO:0000256" key="5">
    <source>
        <dbReference type="ARBA" id="ARBA00022490"/>
    </source>
</evidence>
<dbReference type="InterPro" id="IPR000652">
    <property type="entry name" value="Triosephosphate_isomerase"/>
</dbReference>
<evidence type="ECO:0000313" key="11">
    <source>
        <dbReference type="Proteomes" id="UP000516105"/>
    </source>
</evidence>
<comment type="pathway">
    <text evidence="2">Carbohydrate metabolism; erythritol degradation.</text>
</comment>
<feature type="binding site" evidence="8">
    <location>
        <position position="174"/>
    </location>
    <ligand>
        <name>substrate</name>
    </ligand>
</feature>
<evidence type="ECO:0000256" key="6">
    <source>
        <dbReference type="ARBA" id="ARBA00023152"/>
    </source>
</evidence>
<feature type="binding site" evidence="8">
    <location>
        <position position="213"/>
    </location>
    <ligand>
        <name>substrate</name>
    </ligand>
</feature>
<dbReference type="PANTHER" id="PTHR21139">
    <property type="entry name" value="TRIOSEPHOSPHATE ISOMERASE"/>
    <property type="match status" value="1"/>
</dbReference>
<comment type="pathway">
    <text evidence="8 9">Carbohydrate biosynthesis; gluconeogenesis.</text>
</comment>
<accession>A0ABX6TG36</accession>
<comment type="function">
    <text evidence="8">Involved in the gluconeogenesis. Catalyzes stereospecifically the conversion of dihydroxyacetone phosphate (DHAP) to D-glyceraldehyde-3-phosphate (G3P).</text>
</comment>
<feature type="active site" description="Proton acceptor" evidence="8">
    <location>
        <position position="168"/>
    </location>
</feature>
<comment type="subcellular location">
    <subcellularLocation>
        <location evidence="8 9">Cytoplasm</location>
    </subcellularLocation>
</comment>
<feature type="active site" description="Electrophile" evidence="8">
    <location>
        <position position="93"/>
    </location>
</feature>
<sequence>MARRKYVVGNWKMHGVSADILEISGIASAAAESSNVDVALCLPATLIERAVRSVSGFSFGGQDVHQEAKGAHTGCVSAPMLLDAGASLTIVGHSERRAGQCETDQQVRAKAESALGAGLDVILCIGESLEVREAGQALSTVQAQLDASLPHGEGAAAGVPAKFAIAYEPMWAIGTGKVASTADIREMHSALRERLVAAYGDAGNEVRILYGGSVSASNASEIFAVDDVDGALVGGASLTAEKFVPIVIAAASIG</sequence>
<protein>
    <recommendedName>
        <fullName evidence="8 9">Triosephosphate isomerase</fullName>
        <shortName evidence="8">TIM</shortName>
        <shortName evidence="8">TPI</shortName>
        <ecNumber evidence="8 9">5.3.1.1</ecNumber>
    </recommendedName>
    <alternativeName>
        <fullName evidence="8">Triose-phosphate isomerase</fullName>
    </alternativeName>
</protein>
<dbReference type="CDD" id="cd00311">
    <property type="entry name" value="TIM"/>
    <property type="match status" value="1"/>
</dbReference>
<dbReference type="RefSeq" id="WP_187709516.1">
    <property type="nucleotide sequence ID" value="NZ_CP060782.1"/>
</dbReference>
<name>A0ABX6TG36_9SPHN</name>
<dbReference type="HAMAP" id="MF_00147_B">
    <property type="entry name" value="TIM_B"/>
    <property type="match status" value="1"/>
</dbReference>
<dbReference type="Gene3D" id="3.20.20.70">
    <property type="entry name" value="Aldolase class I"/>
    <property type="match status" value="1"/>
</dbReference>
<dbReference type="GO" id="GO:0004807">
    <property type="term" value="F:triose-phosphate isomerase activity"/>
    <property type="evidence" value="ECO:0007669"/>
    <property type="project" value="UniProtKB-EC"/>
</dbReference>
<gene>
    <name evidence="8" type="primary">tpiA</name>
    <name evidence="10" type="ORF">H9L14_05360</name>
</gene>
<keyword evidence="4 8" id="KW-0312">Gluconeogenesis</keyword>
<evidence type="ECO:0000256" key="3">
    <source>
        <dbReference type="ARBA" id="ARBA00007422"/>
    </source>
</evidence>
<comment type="catalytic activity">
    <reaction evidence="1">
        <text>L-erythrulose 1-phosphate = D-erythrulose 4-phosphate</text>
        <dbReference type="Rhea" id="RHEA:49588"/>
        <dbReference type="ChEBI" id="CHEBI:58002"/>
        <dbReference type="ChEBI" id="CHEBI:90796"/>
        <dbReference type="EC" id="5.3.1.33"/>
    </reaction>
</comment>
<dbReference type="Proteomes" id="UP000516105">
    <property type="component" value="Chromosome"/>
</dbReference>
<keyword evidence="5 8" id="KW-0963">Cytoplasm</keyword>
<keyword evidence="11" id="KW-1185">Reference proteome</keyword>
<keyword evidence="6 8" id="KW-0324">Glycolysis</keyword>
<evidence type="ECO:0000256" key="9">
    <source>
        <dbReference type="RuleBase" id="RU363013"/>
    </source>
</evidence>
<dbReference type="InterPro" id="IPR013785">
    <property type="entry name" value="Aldolase_TIM"/>
</dbReference>
<dbReference type="PROSITE" id="PS51440">
    <property type="entry name" value="TIM_2"/>
    <property type="match status" value="1"/>
</dbReference>
<evidence type="ECO:0000256" key="2">
    <source>
        <dbReference type="ARBA" id="ARBA00004939"/>
    </source>
</evidence>
<evidence type="ECO:0000313" key="10">
    <source>
        <dbReference type="EMBL" id="QNP46563.1"/>
    </source>
</evidence>
<dbReference type="SUPFAM" id="SSF51351">
    <property type="entry name" value="Triosephosphate isomerase (TIM)"/>
    <property type="match status" value="1"/>
</dbReference>
<dbReference type="PROSITE" id="PS00171">
    <property type="entry name" value="TIM_1"/>
    <property type="match status" value="1"/>
</dbReference>
<proteinExistence type="inferred from homology"/>
<organism evidence="10 11">
    <name type="scientific">Sphingomonas sediminicola</name>
    <dbReference type="NCBI Taxonomy" id="386874"/>
    <lineage>
        <taxon>Bacteria</taxon>
        <taxon>Pseudomonadati</taxon>
        <taxon>Pseudomonadota</taxon>
        <taxon>Alphaproteobacteria</taxon>
        <taxon>Sphingomonadales</taxon>
        <taxon>Sphingomonadaceae</taxon>
        <taxon>Sphingomonas</taxon>
    </lineage>
</organism>
<evidence type="ECO:0000256" key="1">
    <source>
        <dbReference type="ARBA" id="ARBA00000148"/>
    </source>
</evidence>
<dbReference type="InterPro" id="IPR035990">
    <property type="entry name" value="TIM_sf"/>
</dbReference>
<dbReference type="NCBIfam" id="TIGR00419">
    <property type="entry name" value="tim"/>
    <property type="match status" value="1"/>
</dbReference>
<evidence type="ECO:0000256" key="7">
    <source>
        <dbReference type="ARBA" id="ARBA00023235"/>
    </source>
</evidence>
<comment type="similarity">
    <text evidence="3 8 9">Belongs to the triosephosphate isomerase family.</text>
</comment>
<dbReference type="EMBL" id="CP060782">
    <property type="protein sequence ID" value="QNP46563.1"/>
    <property type="molecule type" value="Genomic_DNA"/>
</dbReference>
<reference evidence="10 11" key="1">
    <citation type="submission" date="2020-08" db="EMBL/GenBank/DDBJ databases">
        <title>Genome sequence of Sphingomonas sediminicola KACC 15039T.</title>
        <authorList>
            <person name="Hyun D.-W."/>
            <person name="Bae J.-W."/>
        </authorList>
    </citation>
    <scope>NUCLEOTIDE SEQUENCE [LARGE SCALE GENOMIC DNA]</scope>
    <source>
        <strain evidence="10 11">KACC 15039</strain>
    </source>
</reference>
<dbReference type="PANTHER" id="PTHR21139:SF42">
    <property type="entry name" value="TRIOSEPHOSPHATE ISOMERASE"/>
    <property type="match status" value="1"/>
</dbReference>
<comment type="catalytic activity">
    <reaction evidence="8 9">
        <text>D-glyceraldehyde 3-phosphate = dihydroxyacetone phosphate</text>
        <dbReference type="Rhea" id="RHEA:18585"/>
        <dbReference type="ChEBI" id="CHEBI:57642"/>
        <dbReference type="ChEBI" id="CHEBI:59776"/>
        <dbReference type="EC" id="5.3.1.1"/>
    </reaction>
</comment>
<dbReference type="Pfam" id="PF00121">
    <property type="entry name" value="TIM"/>
    <property type="match status" value="1"/>
</dbReference>
<evidence type="ECO:0000256" key="8">
    <source>
        <dbReference type="HAMAP-Rule" id="MF_00147"/>
    </source>
</evidence>
<comment type="pathway">
    <text evidence="8 9">Carbohydrate degradation; glycolysis; D-glyceraldehyde 3-phosphate from glycerone phosphate: step 1/1.</text>
</comment>
<feature type="binding site" evidence="8">
    <location>
        <begin position="234"/>
        <end position="235"/>
    </location>
    <ligand>
        <name>substrate</name>
    </ligand>
</feature>
<dbReference type="EC" id="5.3.1.1" evidence="8 9"/>
<keyword evidence="7 8" id="KW-0413">Isomerase</keyword>